<keyword evidence="12" id="KW-1185">Reference proteome</keyword>
<dbReference type="EMBL" id="CP111021">
    <property type="protein sequence ID" value="WAR17432.1"/>
    <property type="molecule type" value="Genomic_DNA"/>
</dbReference>
<dbReference type="SUPFAM" id="SSF57667">
    <property type="entry name" value="beta-beta-alpha zinc fingers"/>
    <property type="match status" value="3"/>
</dbReference>
<keyword evidence="8" id="KW-0539">Nucleus</keyword>
<feature type="domain" description="C2H2-type" evidence="10">
    <location>
        <begin position="237"/>
        <end position="264"/>
    </location>
</feature>
<evidence type="ECO:0000256" key="7">
    <source>
        <dbReference type="ARBA" id="ARBA00023163"/>
    </source>
</evidence>
<keyword evidence="3" id="KW-0677">Repeat</keyword>
<dbReference type="InterPro" id="IPR013087">
    <property type="entry name" value="Znf_C2H2_type"/>
</dbReference>
<evidence type="ECO:0000256" key="3">
    <source>
        <dbReference type="ARBA" id="ARBA00022737"/>
    </source>
</evidence>
<dbReference type="Pfam" id="PF00096">
    <property type="entry name" value="zf-C2H2"/>
    <property type="match status" value="1"/>
</dbReference>
<keyword evidence="5" id="KW-0862">Zinc</keyword>
<evidence type="ECO:0000256" key="5">
    <source>
        <dbReference type="ARBA" id="ARBA00022833"/>
    </source>
</evidence>
<gene>
    <name evidence="11" type="ORF">MAR_032026</name>
</gene>
<feature type="domain" description="C2H2-type" evidence="10">
    <location>
        <begin position="197"/>
        <end position="224"/>
    </location>
</feature>
<evidence type="ECO:0000259" key="10">
    <source>
        <dbReference type="PROSITE" id="PS50157"/>
    </source>
</evidence>
<name>A0ABY7F733_MYAAR</name>
<accession>A0ABY7F733</accession>
<protein>
    <submittedName>
        <fullName evidence="11">ZN234-like protein</fullName>
    </submittedName>
</protein>
<evidence type="ECO:0000313" key="12">
    <source>
        <dbReference type="Proteomes" id="UP001164746"/>
    </source>
</evidence>
<evidence type="ECO:0000313" key="11">
    <source>
        <dbReference type="EMBL" id="WAR17432.1"/>
    </source>
</evidence>
<evidence type="ECO:0000256" key="9">
    <source>
        <dbReference type="PROSITE-ProRule" id="PRU00042"/>
    </source>
</evidence>
<dbReference type="PANTHER" id="PTHR24394">
    <property type="entry name" value="ZINC FINGER PROTEIN"/>
    <property type="match status" value="1"/>
</dbReference>
<organism evidence="11 12">
    <name type="scientific">Mya arenaria</name>
    <name type="common">Soft-shell clam</name>
    <dbReference type="NCBI Taxonomy" id="6604"/>
    <lineage>
        <taxon>Eukaryota</taxon>
        <taxon>Metazoa</taxon>
        <taxon>Spiralia</taxon>
        <taxon>Lophotrochozoa</taxon>
        <taxon>Mollusca</taxon>
        <taxon>Bivalvia</taxon>
        <taxon>Autobranchia</taxon>
        <taxon>Heteroconchia</taxon>
        <taxon>Euheterodonta</taxon>
        <taxon>Imparidentia</taxon>
        <taxon>Neoheterodontei</taxon>
        <taxon>Myida</taxon>
        <taxon>Myoidea</taxon>
        <taxon>Myidae</taxon>
        <taxon>Mya</taxon>
    </lineage>
</organism>
<dbReference type="Pfam" id="PF13912">
    <property type="entry name" value="zf-C2H2_6"/>
    <property type="match status" value="1"/>
</dbReference>
<dbReference type="Proteomes" id="UP001164746">
    <property type="component" value="Chromosome 10"/>
</dbReference>
<dbReference type="PROSITE" id="PS00028">
    <property type="entry name" value="ZINC_FINGER_C2H2_1"/>
    <property type="match status" value="3"/>
</dbReference>
<comment type="subcellular location">
    <subcellularLocation>
        <location evidence="1">Nucleus</location>
    </subcellularLocation>
</comment>
<evidence type="ECO:0000256" key="4">
    <source>
        <dbReference type="ARBA" id="ARBA00022771"/>
    </source>
</evidence>
<dbReference type="PANTHER" id="PTHR24394:SF48">
    <property type="entry name" value="ZINC FINGER PROTEIN 771"/>
    <property type="match status" value="1"/>
</dbReference>
<dbReference type="Pfam" id="PF12874">
    <property type="entry name" value="zf-met"/>
    <property type="match status" value="1"/>
</dbReference>
<sequence length="296" mass="32727">MQVHMVTHIQTVNMVTHTQTANMVTCIQAASMVTHIQPASMVTYTGCQHGHTYSLPAWSHIQPASMVIYTSCQHGHTYRLSTWSHIQPASMVTYTGCQHGHTYTGCQHEAGSKGHDGFTQDGSLHFECPQCGKTFAKKQNLKLHLRTHTGEKPFSCPVCGKCFSRLLIEAVTDDSSEPVFVSVIEENTSSRSSLGCMKCPYCHKRFPSISACDMHVRVHTGEKPFTCEHMTAASWAKVCHICNKVFKGSSALQMHIRCHTGEKPYKCNLMAAVMYKGGSATCARRHSRVLGASRCT</sequence>
<evidence type="ECO:0000256" key="2">
    <source>
        <dbReference type="ARBA" id="ARBA00022723"/>
    </source>
</evidence>
<dbReference type="SMART" id="SM00355">
    <property type="entry name" value="ZnF_C2H2"/>
    <property type="match status" value="3"/>
</dbReference>
<proteinExistence type="predicted"/>
<keyword evidence="6" id="KW-0805">Transcription regulation</keyword>
<evidence type="ECO:0000256" key="1">
    <source>
        <dbReference type="ARBA" id="ARBA00004123"/>
    </source>
</evidence>
<reference evidence="11" key="1">
    <citation type="submission" date="2022-11" db="EMBL/GenBank/DDBJ databases">
        <title>Centuries of genome instability and evolution in soft-shell clam transmissible cancer (bioRxiv).</title>
        <authorList>
            <person name="Hart S.F.M."/>
            <person name="Yonemitsu M.A."/>
            <person name="Giersch R.M."/>
            <person name="Beal B.F."/>
            <person name="Arriagada G."/>
            <person name="Davis B.W."/>
            <person name="Ostrander E.A."/>
            <person name="Goff S.P."/>
            <person name="Metzger M.J."/>
        </authorList>
    </citation>
    <scope>NUCLEOTIDE SEQUENCE</scope>
    <source>
        <strain evidence="11">MELC-2E11</strain>
        <tissue evidence="11">Siphon/mantle</tissue>
    </source>
</reference>
<dbReference type="PROSITE" id="PS50157">
    <property type="entry name" value="ZINC_FINGER_C2H2_2"/>
    <property type="match status" value="3"/>
</dbReference>
<dbReference type="InterPro" id="IPR036236">
    <property type="entry name" value="Znf_C2H2_sf"/>
</dbReference>
<keyword evidence="2" id="KW-0479">Metal-binding</keyword>
<evidence type="ECO:0000256" key="8">
    <source>
        <dbReference type="ARBA" id="ARBA00023242"/>
    </source>
</evidence>
<evidence type="ECO:0000256" key="6">
    <source>
        <dbReference type="ARBA" id="ARBA00023015"/>
    </source>
</evidence>
<keyword evidence="7" id="KW-0804">Transcription</keyword>
<keyword evidence="4 9" id="KW-0863">Zinc-finger</keyword>
<dbReference type="Gene3D" id="3.30.160.60">
    <property type="entry name" value="Classic Zinc Finger"/>
    <property type="match status" value="4"/>
</dbReference>
<feature type="domain" description="C2H2-type" evidence="10">
    <location>
        <begin position="126"/>
        <end position="153"/>
    </location>
</feature>